<feature type="region of interest" description="Disordered" evidence="1">
    <location>
        <begin position="189"/>
        <end position="225"/>
    </location>
</feature>
<feature type="compositionally biased region" description="Low complexity" evidence="1">
    <location>
        <begin position="191"/>
        <end position="201"/>
    </location>
</feature>
<name>A0A0C2Y0P8_HEBCY</name>
<feature type="compositionally biased region" description="Polar residues" evidence="1">
    <location>
        <begin position="118"/>
        <end position="127"/>
    </location>
</feature>
<protein>
    <submittedName>
        <fullName evidence="2">Uncharacterized protein</fullName>
    </submittedName>
</protein>
<feature type="compositionally biased region" description="Acidic residues" evidence="1">
    <location>
        <begin position="372"/>
        <end position="391"/>
    </location>
</feature>
<feature type="compositionally biased region" description="Polar residues" evidence="1">
    <location>
        <begin position="53"/>
        <end position="62"/>
    </location>
</feature>
<reference evidence="2 3" key="1">
    <citation type="submission" date="2014-04" db="EMBL/GenBank/DDBJ databases">
        <authorList>
            <consortium name="DOE Joint Genome Institute"/>
            <person name="Kuo A."/>
            <person name="Gay G."/>
            <person name="Dore J."/>
            <person name="Kohler A."/>
            <person name="Nagy L.G."/>
            <person name="Floudas D."/>
            <person name="Copeland A."/>
            <person name="Barry K.W."/>
            <person name="Cichocki N."/>
            <person name="Veneault-Fourrey C."/>
            <person name="LaButti K."/>
            <person name="Lindquist E.A."/>
            <person name="Lipzen A."/>
            <person name="Lundell T."/>
            <person name="Morin E."/>
            <person name="Murat C."/>
            <person name="Sun H."/>
            <person name="Tunlid A."/>
            <person name="Henrissat B."/>
            <person name="Grigoriev I.V."/>
            <person name="Hibbett D.S."/>
            <person name="Martin F."/>
            <person name="Nordberg H.P."/>
            <person name="Cantor M.N."/>
            <person name="Hua S.X."/>
        </authorList>
    </citation>
    <scope>NUCLEOTIDE SEQUENCE [LARGE SCALE GENOMIC DNA]</scope>
    <source>
        <strain evidence="3">h7</strain>
    </source>
</reference>
<reference evidence="3" key="2">
    <citation type="submission" date="2015-01" db="EMBL/GenBank/DDBJ databases">
        <title>Evolutionary Origins and Diversification of the Mycorrhizal Mutualists.</title>
        <authorList>
            <consortium name="DOE Joint Genome Institute"/>
            <consortium name="Mycorrhizal Genomics Consortium"/>
            <person name="Kohler A."/>
            <person name="Kuo A."/>
            <person name="Nagy L.G."/>
            <person name="Floudas D."/>
            <person name="Copeland A."/>
            <person name="Barry K.W."/>
            <person name="Cichocki N."/>
            <person name="Veneault-Fourrey C."/>
            <person name="LaButti K."/>
            <person name="Lindquist E.A."/>
            <person name="Lipzen A."/>
            <person name="Lundell T."/>
            <person name="Morin E."/>
            <person name="Murat C."/>
            <person name="Riley R."/>
            <person name="Ohm R."/>
            <person name="Sun H."/>
            <person name="Tunlid A."/>
            <person name="Henrissat B."/>
            <person name="Grigoriev I.V."/>
            <person name="Hibbett D.S."/>
            <person name="Martin F."/>
        </authorList>
    </citation>
    <scope>NUCLEOTIDE SEQUENCE [LARGE SCALE GENOMIC DNA]</scope>
    <source>
        <strain evidence="3">h7</strain>
    </source>
</reference>
<dbReference type="Proteomes" id="UP000053424">
    <property type="component" value="Unassembled WGS sequence"/>
</dbReference>
<proteinExistence type="predicted"/>
<accession>A0A0C2Y0P8</accession>
<feature type="compositionally biased region" description="Low complexity" evidence="1">
    <location>
        <begin position="70"/>
        <end position="117"/>
    </location>
</feature>
<dbReference type="AlphaFoldDB" id="A0A0C2Y0P8"/>
<dbReference type="EMBL" id="KN831883">
    <property type="protein sequence ID" value="KIM34672.1"/>
    <property type="molecule type" value="Genomic_DNA"/>
</dbReference>
<feature type="region of interest" description="Disordered" evidence="1">
    <location>
        <begin position="250"/>
        <end position="270"/>
    </location>
</feature>
<feature type="non-terminal residue" evidence="2">
    <location>
        <position position="491"/>
    </location>
</feature>
<feature type="region of interest" description="Disordered" evidence="1">
    <location>
        <begin position="354"/>
        <end position="393"/>
    </location>
</feature>
<gene>
    <name evidence="2" type="ORF">M413DRAFT_450129</name>
</gene>
<evidence type="ECO:0000313" key="3">
    <source>
        <dbReference type="Proteomes" id="UP000053424"/>
    </source>
</evidence>
<feature type="region of interest" description="Disordered" evidence="1">
    <location>
        <begin position="32"/>
        <end position="141"/>
    </location>
</feature>
<organism evidence="2 3">
    <name type="scientific">Hebeloma cylindrosporum</name>
    <dbReference type="NCBI Taxonomy" id="76867"/>
    <lineage>
        <taxon>Eukaryota</taxon>
        <taxon>Fungi</taxon>
        <taxon>Dikarya</taxon>
        <taxon>Basidiomycota</taxon>
        <taxon>Agaricomycotina</taxon>
        <taxon>Agaricomycetes</taxon>
        <taxon>Agaricomycetidae</taxon>
        <taxon>Agaricales</taxon>
        <taxon>Agaricineae</taxon>
        <taxon>Hymenogastraceae</taxon>
        <taxon>Hebeloma</taxon>
    </lineage>
</organism>
<dbReference type="HOGENOM" id="CLU_556184_0_0_1"/>
<sequence length="491" mass="53338">MSTNCPAQLQLSIDIQPSTTFPVITGPEDLVAEGAELDTTAMDGNVEGRSTGIGMQQQNGSRRGNKRPRSASSYSSESSSGASASTSSGRRSEASWASTSLSASSTSSPPSVHHPSSIRPQNRTRIQLLSPSPPRLPTPEIQDIEMPAEYSTTTESVIGDHHQHHSNPALLAIPIPTTTHALSTSFVPQVHHPQPHAASSSSPPPQQQSTTEDMFRLSQTDNPPSLSLSLGLGLMPTTGGIRATTTRMISPTPLSADRRRSRTPPPTLPLLPIQVEADRENESAMILPEVLPTATITTAPISASASSSSSSSHINCDSASTAASNNATTNTLDFHVPTSPFADHFFMQEGFVERSGEEEEGQELRTNAIPAGEEEEDEEEEEIMFEDDEEQSSFRFREHLQDHLRDRRHPRMPFRDRLDRALARLRSRSPLVPGIGDGGSSSSEASGERESEESGEERRGRRNSGRVEDHWEDAIEPEDDDDEEEEEPSET</sequence>
<keyword evidence="3" id="KW-1185">Reference proteome</keyword>
<feature type="compositionally biased region" description="Acidic residues" evidence="1">
    <location>
        <begin position="474"/>
        <end position="491"/>
    </location>
</feature>
<feature type="region of interest" description="Disordered" evidence="1">
    <location>
        <begin position="429"/>
        <end position="491"/>
    </location>
</feature>
<evidence type="ECO:0000256" key="1">
    <source>
        <dbReference type="SAM" id="MobiDB-lite"/>
    </source>
</evidence>
<feature type="region of interest" description="Disordered" evidence="1">
    <location>
        <begin position="303"/>
        <end position="323"/>
    </location>
</feature>
<evidence type="ECO:0000313" key="2">
    <source>
        <dbReference type="EMBL" id="KIM34672.1"/>
    </source>
</evidence>
<dbReference type="OrthoDB" id="3070376at2759"/>